<dbReference type="PROSITE" id="PS50891">
    <property type="entry name" value="LOB"/>
    <property type="match status" value="1"/>
</dbReference>
<dbReference type="PANTHER" id="PTHR31304:SF1">
    <property type="entry name" value="LOB DOMAIN-CONTAINING PROTEIN 39"/>
    <property type="match status" value="1"/>
</dbReference>
<evidence type="ECO:0000256" key="1">
    <source>
        <dbReference type="ARBA" id="ARBA00005474"/>
    </source>
</evidence>
<feature type="compositionally biased region" description="Basic residues" evidence="2">
    <location>
        <begin position="166"/>
        <end position="181"/>
    </location>
</feature>
<evidence type="ECO:0000259" key="3">
    <source>
        <dbReference type="PROSITE" id="PS50891"/>
    </source>
</evidence>
<sequence length="181" mass="19815">MSCNGCRVLRKGCSDDCMLRQCLKLIDNPKAQSHATLFVAKFFGRACLMSFISSVPEHHRSAVGRTVNPVDGVVGLLWTGNWQVCRAAVDMVLRGGVLQALPEFLGRQVTMPELDNASKAGNHCVSAQEPCLGSKKRASDNVENLQPLDLNLSLTSGLQRTEVGGRRRSKRASTHLRRSLK</sequence>
<accession>A0A2N9IUG3</accession>
<evidence type="ECO:0000256" key="2">
    <source>
        <dbReference type="SAM" id="MobiDB-lite"/>
    </source>
</evidence>
<dbReference type="InterPro" id="IPR004883">
    <property type="entry name" value="LOB"/>
</dbReference>
<feature type="region of interest" description="Disordered" evidence="2">
    <location>
        <begin position="159"/>
        <end position="181"/>
    </location>
</feature>
<evidence type="ECO:0000313" key="4">
    <source>
        <dbReference type="EMBL" id="SPD27924.1"/>
    </source>
</evidence>
<proteinExistence type="inferred from homology"/>
<comment type="similarity">
    <text evidence="1">Belongs to the LOB domain-containing protein family.</text>
</comment>
<feature type="domain" description="LOB" evidence="3">
    <location>
        <begin position="1"/>
        <end position="98"/>
    </location>
</feature>
<dbReference type="AlphaFoldDB" id="A0A2N9IUG3"/>
<protein>
    <recommendedName>
        <fullName evidence="3">LOB domain-containing protein</fullName>
    </recommendedName>
</protein>
<organism evidence="4">
    <name type="scientific">Fagus sylvatica</name>
    <name type="common">Beechnut</name>
    <dbReference type="NCBI Taxonomy" id="28930"/>
    <lineage>
        <taxon>Eukaryota</taxon>
        <taxon>Viridiplantae</taxon>
        <taxon>Streptophyta</taxon>
        <taxon>Embryophyta</taxon>
        <taxon>Tracheophyta</taxon>
        <taxon>Spermatophyta</taxon>
        <taxon>Magnoliopsida</taxon>
        <taxon>eudicotyledons</taxon>
        <taxon>Gunneridae</taxon>
        <taxon>Pentapetalae</taxon>
        <taxon>rosids</taxon>
        <taxon>fabids</taxon>
        <taxon>Fagales</taxon>
        <taxon>Fagaceae</taxon>
        <taxon>Fagus</taxon>
    </lineage>
</organism>
<dbReference type="PANTHER" id="PTHR31304">
    <property type="entry name" value="LOB DOMAIN-CONTAINING PROTEIN 38"/>
    <property type="match status" value="1"/>
</dbReference>
<dbReference type="GO" id="GO:0010468">
    <property type="term" value="P:regulation of gene expression"/>
    <property type="evidence" value="ECO:0007669"/>
    <property type="project" value="TreeGrafter"/>
</dbReference>
<dbReference type="EMBL" id="OIVN01006214">
    <property type="protein sequence ID" value="SPD27924.1"/>
    <property type="molecule type" value="Genomic_DNA"/>
</dbReference>
<reference evidence="4" key="1">
    <citation type="submission" date="2018-02" db="EMBL/GenBank/DDBJ databases">
        <authorList>
            <person name="Cohen D.B."/>
            <person name="Kent A.D."/>
        </authorList>
    </citation>
    <scope>NUCLEOTIDE SEQUENCE</scope>
</reference>
<dbReference type="Pfam" id="PF03195">
    <property type="entry name" value="LOB"/>
    <property type="match status" value="1"/>
</dbReference>
<name>A0A2N9IUG3_FAGSY</name>
<gene>
    <name evidence="4" type="ORF">FSB_LOCUS55806</name>
</gene>